<dbReference type="SMART" id="SM01057">
    <property type="entry name" value="Carb_anhydrase"/>
    <property type="match status" value="1"/>
</dbReference>
<evidence type="ECO:0000256" key="1">
    <source>
        <dbReference type="ARBA" id="ARBA00010718"/>
    </source>
</evidence>
<sequence length="310" mass="34791">MRSWGRHLCLLFALLAVAPAVFPCIGSKCVVLARSKFRLPFPEPCSAGKKEHWDYHENGPSTWGETYSTCNGNLQSPVMLNIEDASRSPGWLLQLGDIDIKFHNYDSAATGVFSNNGHSVNLDFNFTNIITHPRVSISSPTASGVYYLQSLHFHWQSEHWIDHENYPLEMHMVHKDSTGEQILVIGYVFVPCERRLGRLFFSRSMAGMDEVAEAVEHLADVGDTMSFTLAPQRVMPSNLRACGYFAYTGSLTTPPCTEGVTWLVREAPMCVEERQLEAFYNVRDARNLPMAGNARPLQPINGRTVLFLTC</sequence>
<protein>
    <recommendedName>
        <fullName evidence="4">Carbonic anhydrase</fullName>
        <ecNumber evidence="4">4.2.1.1</ecNumber>
    </recommendedName>
</protein>
<evidence type="ECO:0000256" key="4">
    <source>
        <dbReference type="RuleBase" id="RU367011"/>
    </source>
</evidence>
<dbReference type="GO" id="GO:0004089">
    <property type="term" value="F:carbonate dehydratase activity"/>
    <property type="evidence" value="ECO:0007669"/>
    <property type="project" value="UniProtKB-UniRule"/>
</dbReference>
<keyword evidence="2 4" id="KW-0479">Metal-binding</keyword>
<dbReference type="InterPro" id="IPR001148">
    <property type="entry name" value="CA_dom"/>
</dbReference>
<accession>A0AAN9VFY9</accession>
<organism evidence="6 7">
    <name type="scientific">Gryllus longicercus</name>
    <dbReference type="NCBI Taxonomy" id="2509291"/>
    <lineage>
        <taxon>Eukaryota</taxon>
        <taxon>Metazoa</taxon>
        <taxon>Ecdysozoa</taxon>
        <taxon>Arthropoda</taxon>
        <taxon>Hexapoda</taxon>
        <taxon>Insecta</taxon>
        <taxon>Pterygota</taxon>
        <taxon>Neoptera</taxon>
        <taxon>Polyneoptera</taxon>
        <taxon>Orthoptera</taxon>
        <taxon>Ensifera</taxon>
        <taxon>Gryllidea</taxon>
        <taxon>Grylloidea</taxon>
        <taxon>Gryllidae</taxon>
        <taxon>Gryllinae</taxon>
        <taxon>Gryllus</taxon>
    </lineage>
</organism>
<feature type="signal peptide" evidence="4">
    <location>
        <begin position="1"/>
        <end position="20"/>
    </location>
</feature>
<dbReference type="SUPFAM" id="SSF51069">
    <property type="entry name" value="Carbonic anhydrase"/>
    <property type="match status" value="1"/>
</dbReference>
<comment type="catalytic activity">
    <reaction evidence="4">
        <text>hydrogencarbonate + H(+) = CO2 + H2O</text>
        <dbReference type="Rhea" id="RHEA:10748"/>
        <dbReference type="ChEBI" id="CHEBI:15377"/>
        <dbReference type="ChEBI" id="CHEBI:15378"/>
        <dbReference type="ChEBI" id="CHEBI:16526"/>
        <dbReference type="ChEBI" id="CHEBI:17544"/>
        <dbReference type="EC" id="4.2.1.1"/>
    </reaction>
</comment>
<dbReference type="Proteomes" id="UP001378592">
    <property type="component" value="Unassembled WGS sequence"/>
</dbReference>
<evidence type="ECO:0000313" key="7">
    <source>
        <dbReference type="Proteomes" id="UP001378592"/>
    </source>
</evidence>
<dbReference type="Pfam" id="PF00194">
    <property type="entry name" value="Carb_anhydrase"/>
    <property type="match status" value="1"/>
</dbReference>
<dbReference type="EC" id="4.2.1.1" evidence="4"/>
<dbReference type="PROSITE" id="PS00162">
    <property type="entry name" value="ALPHA_CA_1"/>
    <property type="match status" value="1"/>
</dbReference>
<feature type="chain" id="PRO_5042671086" description="Carbonic anhydrase" evidence="4">
    <location>
        <begin position="21"/>
        <end position="310"/>
    </location>
</feature>
<dbReference type="GO" id="GO:0006730">
    <property type="term" value="P:one-carbon metabolic process"/>
    <property type="evidence" value="ECO:0007669"/>
    <property type="project" value="TreeGrafter"/>
</dbReference>
<dbReference type="InterPro" id="IPR018338">
    <property type="entry name" value="Carbonic_anhydrase_a-class_CS"/>
</dbReference>
<feature type="domain" description="Alpha-carbonic anhydrase" evidence="5">
    <location>
        <begin position="51"/>
        <end position="309"/>
    </location>
</feature>
<evidence type="ECO:0000259" key="5">
    <source>
        <dbReference type="PROSITE" id="PS51144"/>
    </source>
</evidence>
<dbReference type="PANTHER" id="PTHR18952:SF208">
    <property type="entry name" value="CARBONIC ANHYDRASE XA-RELATED"/>
    <property type="match status" value="1"/>
</dbReference>
<evidence type="ECO:0000313" key="6">
    <source>
        <dbReference type="EMBL" id="KAK7862296.1"/>
    </source>
</evidence>
<reference evidence="6 7" key="1">
    <citation type="submission" date="2024-03" db="EMBL/GenBank/DDBJ databases">
        <title>The genome assembly and annotation of the cricket Gryllus longicercus Weissman &amp; Gray.</title>
        <authorList>
            <person name="Szrajer S."/>
            <person name="Gray D."/>
            <person name="Ylla G."/>
        </authorList>
    </citation>
    <scope>NUCLEOTIDE SEQUENCE [LARGE SCALE GENOMIC DNA]</scope>
    <source>
        <strain evidence="6">DAG 2021-001</strain>
        <tissue evidence="6">Whole body minus gut</tissue>
    </source>
</reference>
<dbReference type="CDD" id="cd00326">
    <property type="entry name" value="alpha_CA"/>
    <property type="match status" value="1"/>
</dbReference>
<name>A0AAN9VFY9_9ORTH</name>
<comment type="similarity">
    <text evidence="1 4">Belongs to the alpha-carbonic anhydrase family.</text>
</comment>
<dbReference type="Gene3D" id="3.10.200.10">
    <property type="entry name" value="Alpha carbonic anhydrase"/>
    <property type="match status" value="1"/>
</dbReference>
<keyword evidence="4" id="KW-0456">Lyase</keyword>
<dbReference type="PROSITE" id="PS51144">
    <property type="entry name" value="ALPHA_CA_2"/>
    <property type="match status" value="1"/>
</dbReference>
<dbReference type="GO" id="GO:0008270">
    <property type="term" value="F:zinc ion binding"/>
    <property type="evidence" value="ECO:0007669"/>
    <property type="project" value="UniProtKB-UniRule"/>
</dbReference>
<dbReference type="InterPro" id="IPR036398">
    <property type="entry name" value="CA_dom_sf"/>
</dbReference>
<dbReference type="InterPro" id="IPR023561">
    <property type="entry name" value="Carbonic_anhydrase_a-class"/>
</dbReference>
<comment type="cofactor">
    <cofactor evidence="4">
        <name>Zn(2+)</name>
        <dbReference type="ChEBI" id="CHEBI:29105"/>
    </cofactor>
</comment>
<dbReference type="AlphaFoldDB" id="A0AAN9VFY9"/>
<comment type="function">
    <text evidence="4">Reversible hydration of carbon dioxide.</text>
</comment>
<evidence type="ECO:0000256" key="2">
    <source>
        <dbReference type="ARBA" id="ARBA00022723"/>
    </source>
</evidence>
<dbReference type="EMBL" id="JAZDUA010000283">
    <property type="protein sequence ID" value="KAK7862296.1"/>
    <property type="molecule type" value="Genomic_DNA"/>
</dbReference>
<keyword evidence="7" id="KW-1185">Reference proteome</keyword>
<evidence type="ECO:0000256" key="3">
    <source>
        <dbReference type="ARBA" id="ARBA00022833"/>
    </source>
</evidence>
<proteinExistence type="inferred from homology"/>
<gene>
    <name evidence="6" type="ORF">R5R35_011462</name>
</gene>
<keyword evidence="4" id="KW-0732">Signal</keyword>
<keyword evidence="3 4" id="KW-0862">Zinc</keyword>
<comment type="caution">
    <text evidence="6">The sequence shown here is derived from an EMBL/GenBank/DDBJ whole genome shotgun (WGS) entry which is preliminary data.</text>
</comment>
<dbReference type="PANTHER" id="PTHR18952">
    <property type="entry name" value="CARBONIC ANHYDRASE"/>
    <property type="match status" value="1"/>
</dbReference>